<feature type="domain" description="Glutamate/phenylalanine/leucine/valine/L-tryptophan dehydrogenase C-terminal" evidence="9">
    <location>
        <begin position="211"/>
        <end position="440"/>
    </location>
</feature>
<evidence type="ECO:0000256" key="2">
    <source>
        <dbReference type="ARBA" id="ARBA00012896"/>
    </source>
</evidence>
<dbReference type="InterPro" id="IPR014362">
    <property type="entry name" value="Glu_DH"/>
</dbReference>
<dbReference type="SUPFAM" id="SSF53223">
    <property type="entry name" value="Aminoacid dehydrogenase-like, N-terminal domain"/>
    <property type="match status" value="1"/>
</dbReference>
<dbReference type="InterPro" id="IPR006097">
    <property type="entry name" value="Glu/Leu/Phe/Val/Trp_DH_dimer"/>
</dbReference>
<dbReference type="STRING" id="150248.SAMN05216169_10882"/>
<comment type="similarity">
    <text evidence="1 4 8">Belongs to the Glu/Leu/Phe/Val dehydrogenases family.</text>
</comment>
<name>A0A1I0U5Y6_9BACL</name>
<dbReference type="Gene3D" id="3.40.50.10860">
    <property type="entry name" value="Leucine Dehydrogenase, chain A, domain 1"/>
    <property type="match status" value="1"/>
</dbReference>
<dbReference type="PANTHER" id="PTHR11606:SF13">
    <property type="entry name" value="GLUTAMATE DEHYDROGENASE 1, MITOCHONDRIAL"/>
    <property type="match status" value="1"/>
</dbReference>
<evidence type="ECO:0000256" key="5">
    <source>
        <dbReference type="PIRSR" id="PIRSR000185-1"/>
    </source>
</evidence>
<feature type="site" description="Important for catalysis" evidence="7">
    <location>
        <position position="174"/>
    </location>
</feature>
<dbReference type="PROSITE" id="PS00074">
    <property type="entry name" value="GLFV_DEHYDROGENASE"/>
    <property type="match status" value="1"/>
</dbReference>
<dbReference type="PIRSF" id="PIRSF000185">
    <property type="entry name" value="Glu_DH"/>
    <property type="match status" value="1"/>
</dbReference>
<feature type="active site" description="Proton donor" evidence="5">
    <location>
        <position position="134"/>
    </location>
</feature>
<dbReference type="InterPro" id="IPR033922">
    <property type="entry name" value="NAD_bind_Glu_DH"/>
</dbReference>
<keyword evidence="3 4" id="KW-0560">Oxidoreductase</keyword>
<dbReference type="FunFam" id="3.40.50.10860:FF:000003">
    <property type="entry name" value="Glutamate dehydrogenase"/>
    <property type="match status" value="1"/>
</dbReference>
<feature type="binding site" evidence="6">
    <location>
        <position position="122"/>
    </location>
    <ligand>
        <name>substrate</name>
    </ligand>
</feature>
<evidence type="ECO:0000256" key="1">
    <source>
        <dbReference type="ARBA" id="ARBA00006382"/>
    </source>
</evidence>
<dbReference type="Pfam" id="PF00208">
    <property type="entry name" value="ELFV_dehydrog"/>
    <property type="match status" value="1"/>
</dbReference>
<dbReference type="GO" id="GO:0000166">
    <property type="term" value="F:nucleotide binding"/>
    <property type="evidence" value="ECO:0007669"/>
    <property type="project" value="UniProtKB-KW"/>
</dbReference>
<organism evidence="10 11">
    <name type="scientific">Anoxybacillus pushchinoensis</name>
    <dbReference type="NCBI Taxonomy" id="150248"/>
    <lineage>
        <taxon>Bacteria</taxon>
        <taxon>Bacillati</taxon>
        <taxon>Bacillota</taxon>
        <taxon>Bacilli</taxon>
        <taxon>Bacillales</taxon>
        <taxon>Anoxybacillaceae</taxon>
        <taxon>Anoxybacillus</taxon>
    </lineage>
</organism>
<dbReference type="GO" id="GO:0004352">
    <property type="term" value="F:glutamate dehydrogenase (NAD+) activity"/>
    <property type="evidence" value="ECO:0007669"/>
    <property type="project" value="TreeGrafter"/>
</dbReference>
<dbReference type="PRINTS" id="PR00082">
    <property type="entry name" value="GLFDHDRGNASE"/>
</dbReference>
<dbReference type="Gene3D" id="3.40.50.720">
    <property type="entry name" value="NAD(P)-binding Rossmann-like Domain"/>
    <property type="match status" value="1"/>
</dbReference>
<dbReference type="GO" id="GO:0006538">
    <property type="term" value="P:L-glutamate catabolic process"/>
    <property type="evidence" value="ECO:0007669"/>
    <property type="project" value="TreeGrafter"/>
</dbReference>
<evidence type="ECO:0000256" key="8">
    <source>
        <dbReference type="RuleBase" id="RU004417"/>
    </source>
</evidence>
<dbReference type="InterPro" id="IPR033524">
    <property type="entry name" value="Glu/Leu/Phe/Val_DH_AS"/>
</dbReference>
<dbReference type="InterPro" id="IPR036291">
    <property type="entry name" value="NAD(P)-bd_dom_sf"/>
</dbReference>
<evidence type="ECO:0000313" key="10">
    <source>
        <dbReference type="EMBL" id="SFA59323.1"/>
    </source>
</evidence>
<accession>A0A1I0U5Y6</accession>
<reference evidence="11" key="1">
    <citation type="submission" date="2016-10" db="EMBL/GenBank/DDBJ databases">
        <authorList>
            <person name="Varghese N."/>
            <person name="Submissions S."/>
        </authorList>
    </citation>
    <scope>NUCLEOTIDE SEQUENCE [LARGE SCALE GENOMIC DNA]</scope>
    <source>
        <strain evidence="11">K1</strain>
    </source>
</reference>
<dbReference type="Proteomes" id="UP000198979">
    <property type="component" value="Unassembled WGS sequence"/>
</dbReference>
<dbReference type="InterPro" id="IPR006096">
    <property type="entry name" value="Glu/Leu/Phe/Val/Trp_DH_C"/>
</dbReference>
<dbReference type="InterPro" id="IPR006095">
    <property type="entry name" value="Glu/Leu/Phe/Val/Trp_DH"/>
</dbReference>
<dbReference type="CDD" id="cd01076">
    <property type="entry name" value="NAD_bind_1_Glu_DH"/>
    <property type="match status" value="1"/>
</dbReference>
<keyword evidence="6" id="KW-0520">NAD</keyword>
<dbReference type="PANTHER" id="PTHR11606">
    <property type="entry name" value="GLUTAMATE DEHYDROGENASE"/>
    <property type="match status" value="1"/>
</dbReference>
<feature type="binding site" evidence="6">
    <location>
        <position position="98"/>
    </location>
    <ligand>
        <name>substrate</name>
    </ligand>
</feature>
<evidence type="ECO:0000313" key="11">
    <source>
        <dbReference type="Proteomes" id="UP000198979"/>
    </source>
</evidence>
<dbReference type="EMBL" id="FOJQ01000088">
    <property type="protein sequence ID" value="SFA59323.1"/>
    <property type="molecule type" value="Genomic_DNA"/>
</dbReference>
<dbReference type="Pfam" id="PF02812">
    <property type="entry name" value="ELFV_dehydrog_N"/>
    <property type="match status" value="1"/>
</dbReference>
<evidence type="ECO:0000256" key="6">
    <source>
        <dbReference type="PIRSR" id="PIRSR000185-2"/>
    </source>
</evidence>
<sequence length="442" mass="48847">MHDICFFLPRFAWWPRRASRTKVRNPRRGIIPECHPQIFYSHIETAAAKLGLELHIVEVLKRPMRVLSVSFPVKMDDGTIRVFEGYRSQHNDALGPTKGGIRFHPDVTLDEVKALSMWMSFKCGVVGLPYGGGKGGVVCDPRTLSPGELERVSRGFIEAISQIIGPDKDIPAPDVYTNPQIMGWMMDTYSRIKQSFSPGVITGKPLIIGGSKGRNEATARGCVITIQEAMKKLGRPLKDATVAIQGFGNAGRIASRLLSELGCKIVAVSDSKGAIYDPNGLDLRKVEYLKDHRSLLDYGVEYQIDPSALLELKVDILIPAALENAITSNNAGRVQAKIIAEAANGPISPEADRILADKNILVIPDILANAGGVTVSYFEWVQNLMNYYWSEKEINMKLADIMVNSFHAVYEAAQEYSTDLRTAAYIISLKRITEAMKARGWV</sequence>
<keyword evidence="11" id="KW-1185">Reference proteome</keyword>
<dbReference type="InterPro" id="IPR046346">
    <property type="entry name" value="Aminoacid_DH-like_N_sf"/>
</dbReference>
<dbReference type="AlphaFoldDB" id="A0A1I0U5Y6"/>
<evidence type="ECO:0000259" key="9">
    <source>
        <dbReference type="SMART" id="SM00839"/>
    </source>
</evidence>
<protein>
    <recommendedName>
        <fullName evidence="2 4">Glutamate dehydrogenase</fullName>
    </recommendedName>
</protein>
<gene>
    <name evidence="10" type="ORF">SAMN05216169_10882</name>
</gene>
<proteinExistence type="inferred from homology"/>
<feature type="binding site" evidence="6">
    <location>
        <position position="218"/>
    </location>
    <ligand>
        <name>NAD(+)</name>
        <dbReference type="ChEBI" id="CHEBI:57540"/>
    </ligand>
</feature>
<feature type="binding site" evidence="6">
    <location>
        <position position="249"/>
    </location>
    <ligand>
        <name>NAD(+)</name>
        <dbReference type="ChEBI" id="CHEBI:57540"/>
    </ligand>
</feature>
<evidence type="ECO:0000256" key="3">
    <source>
        <dbReference type="ARBA" id="ARBA00023002"/>
    </source>
</evidence>
<evidence type="ECO:0000256" key="4">
    <source>
        <dbReference type="PIRNR" id="PIRNR000185"/>
    </source>
</evidence>
<dbReference type="SUPFAM" id="SSF51735">
    <property type="entry name" value="NAD(P)-binding Rossmann-fold domains"/>
    <property type="match status" value="1"/>
</dbReference>
<feature type="binding site" evidence="6">
    <location>
        <position position="376"/>
    </location>
    <ligand>
        <name>substrate</name>
    </ligand>
</feature>
<dbReference type="SMART" id="SM00839">
    <property type="entry name" value="ELFV_dehydrog"/>
    <property type="match status" value="1"/>
</dbReference>
<evidence type="ECO:0000256" key="7">
    <source>
        <dbReference type="PIRSR" id="PIRSR000185-3"/>
    </source>
</evidence>
<keyword evidence="6" id="KW-0547">Nucleotide-binding</keyword>